<organism evidence="4 5">
    <name type="scientific">Secundilactobacillus folii</name>
    <dbReference type="NCBI Taxonomy" id="2678357"/>
    <lineage>
        <taxon>Bacteria</taxon>
        <taxon>Bacillati</taxon>
        <taxon>Bacillota</taxon>
        <taxon>Bacilli</taxon>
        <taxon>Lactobacillales</taxon>
        <taxon>Lactobacillaceae</taxon>
        <taxon>Secundilactobacillus</taxon>
    </lineage>
</organism>
<dbReference type="GO" id="GO:0003677">
    <property type="term" value="F:DNA binding"/>
    <property type="evidence" value="ECO:0007669"/>
    <property type="project" value="UniProtKB-KW"/>
</dbReference>
<dbReference type="InterPro" id="IPR039532">
    <property type="entry name" value="TetR_C_Firmicutes"/>
</dbReference>
<dbReference type="AlphaFoldDB" id="A0A7X2XXP5"/>
<evidence type="ECO:0000259" key="2">
    <source>
        <dbReference type="Pfam" id="PF00440"/>
    </source>
</evidence>
<name>A0A7X2XXP5_9LACO</name>
<evidence type="ECO:0000313" key="5">
    <source>
        <dbReference type="Proteomes" id="UP000466388"/>
    </source>
</evidence>
<keyword evidence="5" id="KW-1185">Reference proteome</keyword>
<feature type="domain" description="Transcriptional regulator TetR C-terminal Firmicutes type" evidence="3">
    <location>
        <begin position="81"/>
        <end position="169"/>
    </location>
</feature>
<dbReference type="InterPro" id="IPR050624">
    <property type="entry name" value="HTH-type_Tx_Regulator"/>
</dbReference>
<dbReference type="SUPFAM" id="SSF46689">
    <property type="entry name" value="Homeodomain-like"/>
    <property type="match status" value="1"/>
</dbReference>
<dbReference type="Pfam" id="PF14278">
    <property type="entry name" value="TetR_C_8"/>
    <property type="match status" value="1"/>
</dbReference>
<gene>
    <name evidence="4" type="ORF">GM612_06250</name>
</gene>
<dbReference type="PANTHER" id="PTHR43479">
    <property type="entry name" value="ACREF/ENVCD OPERON REPRESSOR-RELATED"/>
    <property type="match status" value="1"/>
</dbReference>
<evidence type="ECO:0000259" key="3">
    <source>
        <dbReference type="Pfam" id="PF14278"/>
    </source>
</evidence>
<evidence type="ECO:0000256" key="1">
    <source>
        <dbReference type="ARBA" id="ARBA00023125"/>
    </source>
</evidence>
<evidence type="ECO:0000313" key="4">
    <source>
        <dbReference type="EMBL" id="MTV82251.1"/>
    </source>
</evidence>
<keyword evidence="1" id="KW-0238">DNA-binding</keyword>
<reference evidence="4 5" key="1">
    <citation type="submission" date="2019-11" db="EMBL/GenBank/DDBJ databases">
        <title>Lactobacillus sp. nov. CRM56-3, isolated from fermented tea leaves.</title>
        <authorList>
            <person name="Phuengjayaem S."/>
            <person name="Tanasupawat S."/>
        </authorList>
    </citation>
    <scope>NUCLEOTIDE SEQUENCE [LARGE SCALE GENOMIC DNA]</scope>
    <source>
        <strain evidence="4 5">CRM56-3</strain>
    </source>
</reference>
<proteinExistence type="predicted"/>
<feature type="domain" description="HTH tetR-type" evidence="2">
    <location>
        <begin position="17"/>
        <end position="54"/>
    </location>
</feature>
<comment type="caution">
    <text evidence="4">The sequence shown here is derived from an EMBL/GenBank/DDBJ whole genome shotgun (WGS) entry which is preliminary data.</text>
</comment>
<dbReference type="Gene3D" id="1.10.357.10">
    <property type="entry name" value="Tetracycline Repressor, domain 2"/>
    <property type="match status" value="1"/>
</dbReference>
<sequence length="195" mass="22871">MMKDRTRLMFASELEKMLATMPMDKVRVVELCRRCGATPPTFYYYFHDKYELVAWIFLRDFAAVFADRQPEYSAERIAASLKTTAQKRQFYQQAYSESGQNSIDSYVQHFNVSIASESVKQVLQQSGLSKQQMLAVRYHSYGMMGLFKEWLNNDSKISLEDLAEFQYQMTPEFLKKAFQEYRFSSRHLFGKGGQN</sequence>
<accession>A0A7X2XXP5</accession>
<dbReference type="EMBL" id="WNJO01000006">
    <property type="protein sequence ID" value="MTV82251.1"/>
    <property type="molecule type" value="Genomic_DNA"/>
</dbReference>
<dbReference type="Pfam" id="PF00440">
    <property type="entry name" value="TetR_N"/>
    <property type="match status" value="1"/>
</dbReference>
<protein>
    <submittedName>
        <fullName evidence="4">TetR family transcriptional regulator</fullName>
    </submittedName>
</protein>
<dbReference type="InterPro" id="IPR009057">
    <property type="entry name" value="Homeodomain-like_sf"/>
</dbReference>
<dbReference type="Proteomes" id="UP000466388">
    <property type="component" value="Unassembled WGS sequence"/>
</dbReference>
<dbReference type="InterPro" id="IPR001647">
    <property type="entry name" value="HTH_TetR"/>
</dbReference>
<dbReference type="PANTHER" id="PTHR43479:SF7">
    <property type="entry name" value="TETR-FAMILY TRANSCRIPTIONAL REGULATOR"/>
    <property type="match status" value="1"/>
</dbReference>